<comment type="caution">
    <text evidence="2">The sequence shown here is derived from an EMBL/GenBank/DDBJ whole genome shotgun (WGS) entry which is preliminary data.</text>
</comment>
<dbReference type="Proteomes" id="UP000698800">
    <property type="component" value="Unassembled WGS sequence"/>
</dbReference>
<dbReference type="Gene3D" id="3.10.280.10">
    <property type="entry name" value="Mitochondrial glycoprotein"/>
    <property type="match status" value="1"/>
</dbReference>
<dbReference type="SUPFAM" id="SSF54529">
    <property type="entry name" value="Mitochondrial glycoprotein MAM33-like"/>
    <property type="match status" value="1"/>
</dbReference>
<feature type="compositionally biased region" description="Basic and acidic residues" evidence="1">
    <location>
        <begin position="25"/>
        <end position="41"/>
    </location>
</feature>
<evidence type="ECO:0000313" key="2">
    <source>
        <dbReference type="EMBL" id="KAH0538519.1"/>
    </source>
</evidence>
<name>A0A9P8I1E8_9PEZI</name>
<feature type="region of interest" description="Disordered" evidence="1">
    <location>
        <begin position="170"/>
        <end position="237"/>
    </location>
</feature>
<feature type="compositionally biased region" description="Polar residues" evidence="1">
    <location>
        <begin position="190"/>
        <end position="207"/>
    </location>
</feature>
<gene>
    <name evidence="2" type="ORF">FGG08_004906</name>
</gene>
<dbReference type="GO" id="GO:0042256">
    <property type="term" value="P:cytosolic ribosome assembly"/>
    <property type="evidence" value="ECO:0007669"/>
    <property type="project" value="TreeGrafter"/>
</dbReference>
<dbReference type="InterPro" id="IPR036561">
    <property type="entry name" value="MAM33_sf"/>
</dbReference>
<sequence length="352" mass="39568">MPKNAIKAQKKIRQKRGSNANSLHENSRDAQMLRRASAREDKLAQITARRAKLNRPHSAKEAKEPFTIDSIRSLIQMYLHRDDKELSKLRGERRPGRPSSTKEDMLKQRIETEKKEFETGFNIPDMEDAKNVEALLGWTGEWSALSRTFLDGKNIKVVFSIADLNTLDTDSDRYDDPALYDEEGDGQSGGAQSKGATGRPRSSNVSANLEDKAASTDGQELAEDEADGGLGEDQEPSFPARVNITIEKAGQGAMQIETVAQDGMIVIDNVYYYSSPELADAKTAEKDWERRSMYTGPPFGNLDEDLQVLLERYLDERGVNTALALFIPDYIDHKEQREYISWLSNVRSFVEA</sequence>
<protein>
    <submittedName>
        <fullName evidence="2">Uncharacterized protein</fullName>
    </submittedName>
</protein>
<dbReference type="GO" id="GO:0005759">
    <property type="term" value="C:mitochondrial matrix"/>
    <property type="evidence" value="ECO:0007669"/>
    <property type="project" value="InterPro"/>
</dbReference>
<evidence type="ECO:0000256" key="1">
    <source>
        <dbReference type="SAM" id="MobiDB-lite"/>
    </source>
</evidence>
<dbReference type="InterPro" id="IPR003428">
    <property type="entry name" value="MAM33"/>
</dbReference>
<dbReference type="EMBL" id="JAGHQL010000106">
    <property type="protein sequence ID" value="KAH0538519.1"/>
    <property type="molecule type" value="Genomic_DNA"/>
</dbReference>
<dbReference type="Pfam" id="PF02330">
    <property type="entry name" value="MAM33"/>
    <property type="match status" value="1"/>
</dbReference>
<dbReference type="PANTHER" id="PTHR10826">
    <property type="entry name" value="COMPLEMENT COMPONENT 1"/>
    <property type="match status" value="1"/>
</dbReference>
<dbReference type="PANTHER" id="PTHR10826:SF1">
    <property type="entry name" value="COMPLEMENT COMPONENT 1 Q SUBCOMPONENT-BINDING PROTEIN, MITOCHONDRIAL"/>
    <property type="match status" value="1"/>
</dbReference>
<feature type="compositionally biased region" description="Acidic residues" evidence="1">
    <location>
        <begin position="220"/>
        <end position="235"/>
    </location>
</feature>
<accession>A0A9P8I1E8</accession>
<evidence type="ECO:0000313" key="3">
    <source>
        <dbReference type="Proteomes" id="UP000698800"/>
    </source>
</evidence>
<keyword evidence="3" id="KW-1185">Reference proteome</keyword>
<proteinExistence type="predicted"/>
<dbReference type="OrthoDB" id="278212at2759"/>
<feature type="region of interest" description="Disordered" evidence="1">
    <location>
        <begin position="1"/>
        <end position="41"/>
    </location>
</feature>
<reference evidence="2" key="1">
    <citation type="submission" date="2021-03" db="EMBL/GenBank/DDBJ databases">
        <title>Comparative genomics and phylogenomic investigation of the class Geoglossomycetes provide insights into ecological specialization and systematics.</title>
        <authorList>
            <person name="Melie T."/>
            <person name="Pirro S."/>
            <person name="Miller A.N."/>
            <person name="Quandt A."/>
        </authorList>
    </citation>
    <scope>NUCLEOTIDE SEQUENCE</scope>
    <source>
        <strain evidence="2">GBOQ0MN5Z8</strain>
    </source>
</reference>
<organism evidence="2 3">
    <name type="scientific">Glutinoglossum americanum</name>
    <dbReference type="NCBI Taxonomy" id="1670608"/>
    <lineage>
        <taxon>Eukaryota</taxon>
        <taxon>Fungi</taxon>
        <taxon>Dikarya</taxon>
        <taxon>Ascomycota</taxon>
        <taxon>Pezizomycotina</taxon>
        <taxon>Geoglossomycetes</taxon>
        <taxon>Geoglossales</taxon>
        <taxon>Geoglossaceae</taxon>
        <taxon>Glutinoglossum</taxon>
    </lineage>
</organism>
<dbReference type="AlphaFoldDB" id="A0A9P8I1E8"/>